<proteinExistence type="predicted"/>
<feature type="domain" description="Guanylate cyclase" evidence="3">
    <location>
        <begin position="101"/>
        <end position="236"/>
    </location>
</feature>
<dbReference type="NCBIfam" id="TIGR00254">
    <property type="entry name" value="GGDEF"/>
    <property type="match status" value="1"/>
</dbReference>
<evidence type="ECO:0000259" key="4">
    <source>
        <dbReference type="PROSITE" id="PS50887"/>
    </source>
</evidence>
<feature type="domain" description="GGDEF" evidence="4">
    <location>
        <begin position="359"/>
        <end position="488"/>
    </location>
</feature>
<dbReference type="InterPro" id="IPR029787">
    <property type="entry name" value="Nucleotide_cyclase"/>
</dbReference>
<dbReference type="CDD" id="cd01949">
    <property type="entry name" value="GGDEF"/>
    <property type="match status" value="1"/>
</dbReference>
<dbReference type="Pfam" id="PF00211">
    <property type="entry name" value="Guanylate_cyc"/>
    <property type="match status" value="1"/>
</dbReference>
<keyword evidence="6" id="KW-1185">Reference proteome</keyword>
<dbReference type="Gene3D" id="3.30.70.270">
    <property type="match status" value="1"/>
</dbReference>
<evidence type="ECO:0000259" key="3">
    <source>
        <dbReference type="PROSITE" id="PS50125"/>
    </source>
</evidence>
<dbReference type="PANTHER" id="PTHR45138:SF9">
    <property type="entry name" value="DIGUANYLATE CYCLASE DGCM-RELATED"/>
    <property type="match status" value="1"/>
</dbReference>
<dbReference type="InterPro" id="IPR043128">
    <property type="entry name" value="Rev_trsase/Diguanyl_cyclase"/>
</dbReference>
<accession>A0A401FVP3</accession>
<dbReference type="EC" id="2.7.7.65" evidence="1"/>
<dbReference type="PANTHER" id="PTHR45138">
    <property type="entry name" value="REGULATORY COMPONENTS OF SENSORY TRANSDUCTION SYSTEM"/>
    <property type="match status" value="1"/>
</dbReference>
<comment type="caution">
    <text evidence="5">The sequence shown here is derived from an EMBL/GenBank/DDBJ whole genome shotgun (WGS) entry which is preliminary data.</text>
</comment>
<dbReference type="PROSITE" id="PS50125">
    <property type="entry name" value="GUANYLATE_CYCLASE_2"/>
    <property type="match status" value="1"/>
</dbReference>
<dbReference type="CDD" id="cd07302">
    <property type="entry name" value="CHD"/>
    <property type="match status" value="1"/>
</dbReference>
<dbReference type="SUPFAM" id="SSF55073">
    <property type="entry name" value="Nucleotide cyclase"/>
    <property type="match status" value="2"/>
</dbReference>
<reference evidence="6" key="1">
    <citation type="submission" date="2017-11" db="EMBL/GenBank/DDBJ databases">
        <authorList>
            <person name="Watanabe M."/>
            <person name="Kojima H."/>
        </authorList>
    </citation>
    <scope>NUCLEOTIDE SEQUENCE [LARGE SCALE GENOMIC DNA]</scope>
    <source>
        <strain evidence="6">Tokyo 01</strain>
    </source>
</reference>
<comment type="catalytic activity">
    <reaction evidence="2">
        <text>2 GTP = 3',3'-c-di-GMP + 2 diphosphate</text>
        <dbReference type="Rhea" id="RHEA:24898"/>
        <dbReference type="ChEBI" id="CHEBI:33019"/>
        <dbReference type="ChEBI" id="CHEBI:37565"/>
        <dbReference type="ChEBI" id="CHEBI:58805"/>
        <dbReference type="EC" id="2.7.7.65"/>
    </reaction>
</comment>
<evidence type="ECO:0000256" key="1">
    <source>
        <dbReference type="ARBA" id="ARBA00012528"/>
    </source>
</evidence>
<dbReference type="GO" id="GO:0009190">
    <property type="term" value="P:cyclic nucleotide biosynthetic process"/>
    <property type="evidence" value="ECO:0007669"/>
    <property type="project" value="InterPro"/>
</dbReference>
<sequence>MKENDHIFSKERRILEDAESVLKQEKTDIEGLLEAYMALLKGYKKLLRQTRTLTRVSDNQQRKLNRILDRLGRYVSYQLVKKITHESKEEIEVRARRKKLTVFFSDLKDFSYTSSHMEGEELSEFLNSYLEAMTRIVIKWGGTLDKYMGDAIMVFFGDPDFTSDKDHALRCVRMAIEMREKMKGMREKWYNMGYQEPLHCRIGIASGYCTVGNFGSSERMDYTIIGAPVNLAARLESAADVDEIFISHETWGYVRDQVRCDPPASLRLKGFHHPILAHKVLSARGEEDDNIFCINDEVRDMCVQIDFSNASRSELIAAIRMQEQSRYSATHDPLTGLLNREAILGRLKTEVSRAEREMRSLSMALLDLDHFQEINDRFGRAFGDAVLCEAVRRIRACLRNYDIVGRCGGDEMLLIVPGADSDAARKLFCRISQCVSDREMTFGKISERITASMGCATFEGKMSPEMLVSAAREALCRAKSAGAGGVAY</sequence>
<dbReference type="InterPro" id="IPR000160">
    <property type="entry name" value="GGDEF_dom"/>
</dbReference>
<protein>
    <recommendedName>
        <fullName evidence="1">diguanylate cyclase</fullName>
        <ecNumber evidence="1">2.7.7.65</ecNumber>
    </recommendedName>
</protein>
<dbReference type="EMBL" id="BEXT01000001">
    <property type="protein sequence ID" value="GBC61030.1"/>
    <property type="molecule type" value="Genomic_DNA"/>
</dbReference>
<dbReference type="GO" id="GO:0004016">
    <property type="term" value="F:adenylate cyclase activity"/>
    <property type="evidence" value="ECO:0007669"/>
    <property type="project" value="UniProtKB-ARBA"/>
</dbReference>
<dbReference type="InterPro" id="IPR001054">
    <property type="entry name" value="A/G_cyclase"/>
</dbReference>
<dbReference type="GO" id="GO:0052621">
    <property type="term" value="F:diguanylate cyclase activity"/>
    <property type="evidence" value="ECO:0007669"/>
    <property type="project" value="UniProtKB-EC"/>
</dbReference>
<dbReference type="AlphaFoldDB" id="A0A401FVP3"/>
<dbReference type="Pfam" id="PF00990">
    <property type="entry name" value="GGDEF"/>
    <property type="match status" value="1"/>
</dbReference>
<dbReference type="SMART" id="SM00044">
    <property type="entry name" value="CYCc"/>
    <property type="match status" value="1"/>
</dbReference>
<gene>
    <name evidence="5" type="ORF">DENIS_1990</name>
</gene>
<dbReference type="PROSITE" id="PS50887">
    <property type="entry name" value="GGDEF"/>
    <property type="match status" value="1"/>
</dbReference>
<evidence type="ECO:0000313" key="5">
    <source>
        <dbReference type="EMBL" id="GBC61030.1"/>
    </source>
</evidence>
<dbReference type="RefSeq" id="WP_166405015.1">
    <property type="nucleotide sequence ID" value="NZ_BEXT01000001.1"/>
</dbReference>
<dbReference type="InterPro" id="IPR050469">
    <property type="entry name" value="Diguanylate_Cyclase"/>
</dbReference>
<dbReference type="Gene3D" id="3.30.70.1230">
    <property type="entry name" value="Nucleotide cyclase"/>
    <property type="match status" value="1"/>
</dbReference>
<evidence type="ECO:0000313" key="6">
    <source>
        <dbReference type="Proteomes" id="UP000288096"/>
    </source>
</evidence>
<dbReference type="Proteomes" id="UP000288096">
    <property type="component" value="Unassembled WGS sequence"/>
</dbReference>
<dbReference type="SMART" id="SM00267">
    <property type="entry name" value="GGDEF"/>
    <property type="match status" value="1"/>
</dbReference>
<dbReference type="GO" id="GO:0035556">
    <property type="term" value="P:intracellular signal transduction"/>
    <property type="evidence" value="ECO:0007669"/>
    <property type="project" value="InterPro"/>
</dbReference>
<reference evidence="6" key="2">
    <citation type="submission" date="2019-01" db="EMBL/GenBank/DDBJ databases">
        <title>Genome sequence of Desulfonema ishimotonii strain Tokyo 01.</title>
        <authorList>
            <person name="Fukui M."/>
        </authorList>
    </citation>
    <scope>NUCLEOTIDE SEQUENCE [LARGE SCALE GENOMIC DNA]</scope>
    <source>
        <strain evidence="6">Tokyo 01</strain>
    </source>
</reference>
<evidence type="ECO:0000256" key="2">
    <source>
        <dbReference type="ARBA" id="ARBA00034247"/>
    </source>
</evidence>
<name>A0A401FVP3_9BACT</name>
<organism evidence="5 6">
    <name type="scientific">Desulfonema ishimotonii</name>
    <dbReference type="NCBI Taxonomy" id="45657"/>
    <lineage>
        <taxon>Bacteria</taxon>
        <taxon>Pseudomonadati</taxon>
        <taxon>Thermodesulfobacteriota</taxon>
        <taxon>Desulfobacteria</taxon>
        <taxon>Desulfobacterales</taxon>
        <taxon>Desulfococcaceae</taxon>
        <taxon>Desulfonema</taxon>
    </lineage>
</organism>